<reference evidence="2" key="2">
    <citation type="journal article" date="2021" name="Genome Biol. Evol.">
        <title>Developing a high-quality reference genome for a parasitic bivalve with doubly uniparental inheritance (Bivalvia: Unionida).</title>
        <authorList>
            <person name="Smith C.H."/>
        </authorList>
    </citation>
    <scope>NUCLEOTIDE SEQUENCE</scope>
    <source>
        <strain evidence="2">CHS0354</strain>
        <tissue evidence="2">Mantle</tissue>
    </source>
</reference>
<dbReference type="AlphaFoldDB" id="A0AAE0S765"/>
<protein>
    <submittedName>
        <fullName evidence="2">Uncharacterized protein</fullName>
    </submittedName>
</protein>
<feature type="region of interest" description="Disordered" evidence="1">
    <location>
        <begin position="31"/>
        <end position="101"/>
    </location>
</feature>
<feature type="compositionally biased region" description="Low complexity" evidence="1">
    <location>
        <begin position="59"/>
        <end position="72"/>
    </location>
</feature>
<sequence>DPFLLRYGSQPTANRLPLLSRLLRHVARHGGPILQPRTRRGSNVANSHQVNLNEEEVQKQLQEQSLQDMQQLPTSATGRRSAKRKKKEKEGNIEENTGELP</sequence>
<evidence type="ECO:0000313" key="2">
    <source>
        <dbReference type="EMBL" id="KAK3586626.1"/>
    </source>
</evidence>
<accession>A0AAE0S765</accession>
<feature type="non-terminal residue" evidence="2">
    <location>
        <position position="1"/>
    </location>
</feature>
<evidence type="ECO:0000256" key="1">
    <source>
        <dbReference type="SAM" id="MobiDB-lite"/>
    </source>
</evidence>
<evidence type="ECO:0000313" key="3">
    <source>
        <dbReference type="Proteomes" id="UP001195483"/>
    </source>
</evidence>
<dbReference type="Proteomes" id="UP001195483">
    <property type="component" value="Unassembled WGS sequence"/>
</dbReference>
<gene>
    <name evidence="2" type="ORF">CHS0354_029507</name>
</gene>
<reference evidence="2" key="1">
    <citation type="journal article" date="2021" name="Genome Biol. Evol.">
        <title>A High-Quality Reference Genome for a Parasitic Bivalve with Doubly Uniparental Inheritance (Bivalvia: Unionida).</title>
        <authorList>
            <person name="Smith C.H."/>
        </authorList>
    </citation>
    <scope>NUCLEOTIDE SEQUENCE</scope>
    <source>
        <strain evidence="2">CHS0354</strain>
    </source>
</reference>
<proteinExistence type="predicted"/>
<feature type="compositionally biased region" description="Polar residues" evidence="1">
    <location>
        <begin position="41"/>
        <end position="51"/>
    </location>
</feature>
<organism evidence="2 3">
    <name type="scientific">Potamilus streckersoni</name>
    <dbReference type="NCBI Taxonomy" id="2493646"/>
    <lineage>
        <taxon>Eukaryota</taxon>
        <taxon>Metazoa</taxon>
        <taxon>Spiralia</taxon>
        <taxon>Lophotrochozoa</taxon>
        <taxon>Mollusca</taxon>
        <taxon>Bivalvia</taxon>
        <taxon>Autobranchia</taxon>
        <taxon>Heteroconchia</taxon>
        <taxon>Palaeoheterodonta</taxon>
        <taxon>Unionida</taxon>
        <taxon>Unionoidea</taxon>
        <taxon>Unionidae</taxon>
        <taxon>Ambleminae</taxon>
        <taxon>Lampsilini</taxon>
        <taxon>Potamilus</taxon>
    </lineage>
</organism>
<name>A0AAE0S765_9BIVA</name>
<dbReference type="EMBL" id="JAEAOA010001764">
    <property type="protein sequence ID" value="KAK3586626.1"/>
    <property type="molecule type" value="Genomic_DNA"/>
</dbReference>
<reference evidence="2" key="3">
    <citation type="submission" date="2023-05" db="EMBL/GenBank/DDBJ databases">
        <authorList>
            <person name="Smith C.H."/>
        </authorList>
    </citation>
    <scope>NUCLEOTIDE SEQUENCE</scope>
    <source>
        <strain evidence="2">CHS0354</strain>
        <tissue evidence="2">Mantle</tissue>
    </source>
</reference>
<keyword evidence="3" id="KW-1185">Reference proteome</keyword>
<comment type="caution">
    <text evidence="2">The sequence shown here is derived from an EMBL/GenBank/DDBJ whole genome shotgun (WGS) entry which is preliminary data.</text>
</comment>